<feature type="non-terminal residue" evidence="2">
    <location>
        <position position="1"/>
    </location>
</feature>
<feature type="region of interest" description="Disordered" evidence="1">
    <location>
        <begin position="1"/>
        <end position="35"/>
    </location>
</feature>
<gene>
    <name evidence="2" type="ORF">S06H3_12109</name>
</gene>
<feature type="compositionally biased region" description="Basic and acidic residues" evidence="1">
    <location>
        <begin position="1"/>
        <end position="12"/>
    </location>
</feature>
<reference evidence="2" key="1">
    <citation type="journal article" date="2014" name="Front. Microbiol.">
        <title>High frequency of phylogenetically diverse reductive dehalogenase-homologous genes in deep subseafloor sedimentary metagenomes.</title>
        <authorList>
            <person name="Kawai M."/>
            <person name="Futagami T."/>
            <person name="Toyoda A."/>
            <person name="Takaki Y."/>
            <person name="Nishi S."/>
            <person name="Hori S."/>
            <person name="Arai W."/>
            <person name="Tsubouchi T."/>
            <person name="Morono Y."/>
            <person name="Uchiyama I."/>
            <person name="Ito T."/>
            <person name="Fujiyama A."/>
            <person name="Inagaki F."/>
            <person name="Takami H."/>
        </authorList>
    </citation>
    <scope>NUCLEOTIDE SEQUENCE</scope>
    <source>
        <strain evidence="2">Expedition CK06-06</strain>
    </source>
</reference>
<dbReference type="EMBL" id="BARV01005945">
    <property type="protein sequence ID" value="GAI05580.1"/>
    <property type="molecule type" value="Genomic_DNA"/>
</dbReference>
<protein>
    <submittedName>
        <fullName evidence="2">Uncharacterized protein</fullName>
    </submittedName>
</protein>
<accession>X1LT55</accession>
<name>X1LT55_9ZZZZ</name>
<organism evidence="2">
    <name type="scientific">marine sediment metagenome</name>
    <dbReference type="NCBI Taxonomy" id="412755"/>
    <lineage>
        <taxon>unclassified sequences</taxon>
        <taxon>metagenomes</taxon>
        <taxon>ecological metagenomes</taxon>
    </lineage>
</organism>
<evidence type="ECO:0000256" key="1">
    <source>
        <dbReference type="SAM" id="MobiDB-lite"/>
    </source>
</evidence>
<proteinExistence type="predicted"/>
<feature type="compositionally biased region" description="Basic and acidic residues" evidence="1">
    <location>
        <begin position="26"/>
        <end position="35"/>
    </location>
</feature>
<evidence type="ECO:0000313" key="2">
    <source>
        <dbReference type="EMBL" id="GAI05580.1"/>
    </source>
</evidence>
<comment type="caution">
    <text evidence="2">The sequence shown here is derived from an EMBL/GenBank/DDBJ whole genome shotgun (WGS) entry which is preliminary data.</text>
</comment>
<dbReference type="AlphaFoldDB" id="X1LT55"/>
<sequence length="35" mass="4081">RPEFALKPRPEPEPDFSLDLPNLTQGKDKQWPIYG</sequence>